<dbReference type="EMBL" id="SDOZ01000002">
    <property type="protein sequence ID" value="RXZ62202.1"/>
    <property type="molecule type" value="Genomic_DNA"/>
</dbReference>
<dbReference type="InterPro" id="IPR051159">
    <property type="entry name" value="Hexapeptide_acetyltransf"/>
</dbReference>
<name>A0A4Q2KFN4_9FIRM</name>
<dbReference type="SUPFAM" id="SSF51161">
    <property type="entry name" value="Trimeric LpxA-like enzymes"/>
    <property type="match status" value="1"/>
</dbReference>
<dbReference type="Gene3D" id="2.160.10.10">
    <property type="entry name" value="Hexapeptide repeat proteins"/>
    <property type="match status" value="1"/>
</dbReference>
<dbReference type="PROSITE" id="PS00101">
    <property type="entry name" value="HEXAPEP_TRANSFERASES"/>
    <property type="match status" value="1"/>
</dbReference>
<proteinExistence type="inferred from homology"/>
<gene>
    <name evidence="4" type="ORF">ESZ91_07355</name>
</gene>
<protein>
    <submittedName>
        <fullName evidence="4">Sugar O-acetyltransferase</fullName>
    </submittedName>
</protein>
<keyword evidence="3" id="KW-0677">Repeat</keyword>
<dbReference type="InterPro" id="IPR001451">
    <property type="entry name" value="Hexapep"/>
</dbReference>
<comment type="caution">
    <text evidence="4">The sequence shown here is derived from an EMBL/GenBank/DDBJ whole genome shotgun (WGS) entry which is preliminary data.</text>
</comment>
<organism evidence="4 5">
    <name type="scientific">Candidatus Borkfalkia ceftriaxoniphila</name>
    <dbReference type="NCBI Taxonomy" id="2508949"/>
    <lineage>
        <taxon>Bacteria</taxon>
        <taxon>Bacillati</taxon>
        <taxon>Bacillota</taxon>
        <taxon>Clostridia</taxon>
        <taxon>Christensenellales</taxon>
        <taxon>Christensenellaceae</taxon>
        <taxon>Candidatus Borkfalkia</taxon>
    </lineage>
</organism>
<evidence type="ECO:0000313" key="4">
    <source>
        <dbReference type="EMBL" id="RXZ62202.1"/>
    </source>
</evidence>
<dbReference type="PANTHER" id="PTHR23416">
    <property type="entry name" value="SIALIC ACID SYNTHASE-RELATED"/>
    <property type="match status" value="1"/>
</dbReference>
<dbReference type="InterPro" id="IPR018357">
    <property type="entry name" value="Hexapep_transf_CS"/>
</dbReference>
<dbReference type="PANTHER" id="PTHR23416:SF23">
    <property type="entry name" value="ACETYLTRANSFERASE C18B11.09C-RELATED"/>
    <property type="match status" value="1"/>
</dbReference>
<dbReference type="InterPro" id="IPR011004">
    <property type="entry name" value="Trimer_LpxA-like_sf"/>
</dbReference>
<dbReference type="Proteomes" id="UP000291269">
    <property type="component" value="Unassembled WGS sequence"/>
</dbReference>
<dbReference type="OrthoDB" id="9801697at2"/>
<dbReference type="RefSeq" id="WP_129225672.1">
    <property type="nucleotide sequence ID" value="NZ_SDOZ01000002.1"/>
</dbReference>
<keyword evidence="2 4" id="KW-0808">Transferase</keyword>
<comment type="similarity">
    <text evidence="1">Belongs to the transferase hexapeptide repeat family.</text>
</comment>
<evidence type="ECO:0000256" key="3">
    <source>
        <dbReference type="ARBA" id="ARBA00022737"/>
    </source>
</evidence>
<dbReference type="GO" id="GO:0008374">
    <property type="term" value="F:O-acyltransferase activity"/>
    <property type="evidence" value="ECO:0007669"/>
    <property type="project" value="TreeGrafter"/>
</dbReference>
<keyword evidence="5" id="KW-1185">Reference proteome</keyword>
<evidence type="ECO:0000313" key="5">
    <source>
        <dbReference type="Proteomes" id="UP000291269"/>
    </source>
</evidence>
<reference evidence="4 5" key="1">
    <citation type="journal article" date="2019" name="Gut">
        <title>Antibiotics-induced monodominance of a novel gut bacterial order.</title>
        <authorList>
            <person name="Hildebrand F."/>
            <person name="Moitinho-Silva L."/>
            <person name="Blasche S."/>
            <person name="Jahn M.T."/>
            <person name="Gossmann T.I."/>
            <person name="Heuerta-Cepas J."/>
            <person name="Hercog R."/>
            <person name="Luetge M."/>
            <person name="Bahram M."/>
            <person name="Pryszlak A."/>
            <person name="Alves R.J."/>
            <person name="Waszak S.M."/>
            <person name="Zhu A."/>
            <person name="Ye L."/>
            <person name="Costea P.I."/>
            <person name="Aalvink S."/>
            <person name="Belzer C."/>
            <person name="Forslund S.K."/>
            <person name="Sunagawa S."/>
            <person name="Hentschel U."/>
            <person name="Merten C."/>
            <person name="Patil K.R."/>
            <person name="Benes V."/>
            <person name="Bork P."/>
        </authorList>
    </citation>
    <scope>NUCLEOTIDE SEQUENCE [LARGE SCALE GENOMIC DNA]</scope>
    <source>
        <strain evidence="4 5">HDS1380</strain>
    </source>
</reference>
<evidence type="ECO:0000256" key="2">
    <source>
        <dbReference type="ARBA" id="ARBA00022679"/>
    </source>
</evidence>
<sequence>MDCEEFLKSMETRGYIESPSEAQDCMHRLADRARKITSQMNGAYRTQEEIRALFRELTGREICEGFVLFPPFYTDCGRNIRIGNDVFINAGCCFQDQGGIFVGDGVLIGHQVVLATLNHDLAPAKRKNMFHAPIIIGNNVWIGAHATILAGVTLGENSVVAAGAVVTKDVPAGAVVAGVPAKIIKNIEEEKTKNG</sequence>
<dbReference type="Pfam" id="PF14602">
    <property type="entry name" value="Hexapep_2"/>
    <property type="match status" value="1"/>
</dbReference>
<dbReference type="AlphaFoldDB" id="A0A4Q2KFN4"/>
<evidence type="ECO:0000256" key="1">
    <source>
        <dbReference type="ARBA" id="ARBA00007274"/>
    </source>
</evidence>
<accession>A0A4Q2KFN4</accession>